<feature type="domain" description="Ketoreductase" evidence="3">
    <location>
        <begin position="9"/>
        <end position="190"/>
    </location>
</feature>
<dbReference type="AlphaFoldDB" id="A0A1H9JJS8"/>
<comment type="similarity">
    <text evidence="1">Belongs to the short-chain dehydrogenases/reductases (SDR) family.</text>
</comment>
<evidence type="ECO:0000313" key="4">
    <source>
        <dbReference type="EMBL" id="SEQ87049.1"/>
    </source>
</evidence>
<dbReference type="STRING" id="1036181.SAMN05421756_106235"/>
<dbReference type="Pfam" id="PF00106">
    <property type="entry name" value="adh_short"/>
    <property type="match status" value="1"/>
</dbReference>
<dbReference type="OrthoDB" id="9792003at2"/>
<dbReference type="PANTHER" id="PTHR44169">
    <property type="entry name" value="NADPH-DEPENDENT 1-ACYLDIHYDROXYACETONE PHOSPHATE REDUCTASE"/>
    <property type="match status" value="1"/>
</dbReference>
<evidence type="ECO:0000256" key="2">
    <source>
        <dbReference type="ARBA" id="ARBA00023002"/>
    </source>
</evidence>
<evidence type="ECO:0000313" key="5">
    <source>
        <dbReference type="Proteomes" id="UP000198504"/>
    </source>
</evidence>
<evidence type="ECO:0000256" key="1">
    <source>
        <dbReference type="ARBA" id="ARBA00006484"/>
    </source>
</evidence>
<dbReference type="SMART" id="SM00822">
    <property type="entry name" value="PKS_KR"/>
    <property type="match status" value="1"/>
</dbReference>
<dbReference type="GO" id="GO:0016491">
    <property type="term" value="F:oxidoreductase activity"/>
    <property type="evidence" value="ECO:0007669"/>
    <property type="project" value="UniProtKB-KW"/>
</dbReference>
<dbReference type="Gene3D" id="3.40.50.720">
    <property type="entry name" value="NAD(P)-binding Rossmann-like Domain"/>
    <property type="match status" value="1"/>
</dbReference>
<dbReference type="Proteomes" id="UP000198504">
    <property type="component" value="Unassembled WGS sequence"/>
</dbReference>
<dbReference type="PRINTS" id="PR00081">
    <property type="entry name" value="GDHRDH"/>
</dbReference>
<dbReference type="EMBL" id="FOFA01000006">
    <property type="protein sequence ID" value="SEQ87049.1"/>
    <property type="molecule type" value="Genomic_DNA"/>
</dbReference>
<keyword evidence="2" id="KW-0560">Oxidoreductase</keyword>
<protein>
    <submittedName>
        <fullName evidence="4">NADP-dependent 3-hydroxy acid dehydrogenase YdfG</fullName>
    </submittedName>
</protein>
<organism evidence="4 5">
    <name type="scientific">Microlunatus flavus</name>
    <dbReference type="NCBI Taxonomy" id="1036181"/>
    <lineage>
        <taxon>Bacteria</taxon>
        <taxon>Bacillati</taxon>
        <taxon>Actinomycetota</taxon>
        <taxon>Actinomycetes</taxon>
        <taxon>Propionibacteriales</taxon>
        <taxon>Propionibacteriaceae</taxon>
        <taxon>Microlunatus</taxon>
    </lineage>
</organism>
<dbReference type="SUPFAM" id="SSF51735">
    <property type="entry name" value="NAD(P)-binding Rossmann-fold domains"/>
    <property type="match status" value="1"/>
</dbReference>
<reference evidence="5" key="1">
    <citation type="submission" date="2016-10" db="EMBL/GenBank/DDBJ databases">
        <authorList>
            <person name="Varghese N."/>
            <person name="Submissions S."/>
        </authorList>
    </citation>
    <scope>NUCLEOTIDE SEQUENCE [LARGE SCALE GENOMIC DNA]</scope>
    <source>
        <strain evidence="5">CGMCC 4.6856</strain>
    </source>
</reference>
<name>A0A1H9JJS8_9ACTN</name>
<sequence>MEHHALPARSVVISGASTGIGRATALRLAADGWHVLAGVRRLADAPDAADGAPGTIRPLRLDVTDPDSVDQATSEIAQATQSSPLTALVNNAGVGLIAPMQDVDLSALQAVLDVNVLGVVRLTQAVVPLLAPGGRIVVVGSIGDRLTMPFGGPLTSSKWAVASIAEAFRLELVSQGIAVTIVEPGSIRSEAVDKVASAAAATARDIARRDPELAERFTRAAAVAIANERHGSDPDVVAAAISRALRARRPRTRVLVGKHARVMATAAAVLPDRTLDRLRLRLFQQPTARLRPAPCSLVDGPSAATPTR</sequence>
<dbReference type="RefSeq" id="WP_091182401.1">
    <property type="nucleotide sequence ID" value="NZ_FOFA01000006.1"/>
</dbReference>
<proteinExistence type="inferred from homology"/>
<gene>
    <name evidence="4" type="ORF">SAMN05421756_106235</name>
</gene>
<dbReference type="InterPro" id="IPR002347">
    <property type="entry name" value="SDR_fam"/>
</dbReference>
<evidence type="ECO:0000259" key="3">
    <source>
        <dbReference type="SMART" id="SM00822"/>
    </source>
</evidence>
<dbReference type="InterPro" id="IPR036291">
    <property type="entry name" value="NAD(P)-bd_dom_sf"/>
</dbReference>
<keyword evidence="5" id="KW-1185">Reference proteome</keyword>
<dbReference type="PANTHER" id="PTHR44169:SF6">
    <property type="entry name" value="NADPH-DEPENDENT 1-ACYLDIHYDROXYACETONE PHOSPHATE REDUCTASE"/>
    <property type="match status" value="1"/>
</dbReference>
<accession>A0A1H9JJS8</accession>
<dbReference type="InterPro" id="IPR057326">
    <property type="entry name" value="KR_dom"/>
</dbReference>